<sequence>MATTATKTDAKNRSARTSAQNLFGAILSVALVAGAGAVLDTVTPGDLIDWATLGAAAGTAVIGAVASYVHRLVDGDKTSIR</sequence>
<keyword evidence="1" id="KW-1133">Transmembrane helix</keyword>
<dbReference type="Proteomes" id="UP001055940">
    <property type="component" value="Chromosome"/>
</dbReference>
<accession>A0ABY5DBK9</accession>
<evidence type="ECO:0000313" key="3">
    <source>
        <dbReference type="Proteomes" id="UP001055940"/>
    </source>
</evidence>
<dbReference type="RefSeq" id="WP_254420579.1">
    <property type="nucleotide sequence ID" value="NZ_BAAAJB010000005.1"/>
</dbReference>
<feature type="transmembrane region" description="Helical" evidence="1">
    <location>
        <begin position="51"/>
        <end position="73"/>
    </location>
</feature>
<gene>
    <name evidence="2" type="ORF">NE857_09100</name>
</gene>
<evidence type="ECO:0000256" key="1">
    <source>
        <dbReference type="SAM" id="Phobius"/>
    </source>
</evidence>
<proteinExistence type="predicted"/>
<organism evidence="2 3">
    <name type="scientific">Nocardiopsis exhalans</name>
    <dbReference type="NCBI Taxonomy" id="163604"/>
    <lineage>
        <taxon>Bacteria</taxon>
        <taxon>Bacillati</taxon>
        <taxon>Actinomycetota</taxon>
        <taxon>Actinomycetes</taxon>
        <taxon>Streptosporangiales</taxon>
        <taxon>Nocardiopsidaceae</taxon>
        <taxon>Nocardiopsis</taxon>
    </lineage>
</organism>
<keyword evidence="1" id="KW-0812">Transmembrane</keyword>
<name>A0ABY5DBK9_9ACTN</name>
<protein>
    <recommendedName>
        <fullName evidence="4">Holin</fullName>
    </recommendedName>
</protein>
<reference evidence="2" key="1">
    <citation type="submission" date="2022-06" db="EMBL/GenBank/DDBJ databases">
        <authorList>
            <person name="Ping M."/>
        </authorList>
    </citation>
    <scope>NUCLEOTIDE SEQUENCE</scope>
    <source>
        <strain evidence="2">JCM11759T</strain>
    </source>
</reference>
<feature type="transmembrane region" description="Helical" evidence="1">
    <location>
        <begin position="21"/>
        <end position="39"/>
    </location>
</feature>
<keyword evidence="3" id="KW-1185">Reference proteome</keyword>
<evidence type="ECO:0000313" key="2">
    <source>
        <dbReference type="EMBL" id="USY21739.1"/>
    </source>
</evidence>
<evidence type="ECO:0008006" key="4">
    <source>
        <dbReference type="Google" id="ProtNLM"/>
    </source>
</evidence>
<keyword evidence="1" id="KW-0472">Membrane</keyword>
<dbReference type="EMBL" id="CP099837">
    <property type="protein sequence ID" value="USY21739.1"/>
    <property type="molecule type" value="Genomic_DNA"/>
</dbReference>